<dbReference type="PANTHER" id="PTHR33908:SF11">
    <property type="entry name" value="MEMBRANE PROTEIN"/>
    <property type="match status" value="1"/>
</dbReference>
<feature type="transmembrane region" description="Helical" evidence="8">
    <location>
        <begin position="226"/>
        <end position="248"/>
    </location>
</feature>
<dbReference type="Pfam" id="PF13231">
    <property type="entry name" value="PMT_2"/>
    <property type="match status" value="1"/>
</dbReference>
<keyword evidence="6 8" id="KW-1133">Transmembrane helix</keyword>
<feature type="transmembrane region" description="Helical" evidence="8">
    <location>
        <begin position="362"/>
        <end position="380"/>
    </location>
</feature>
<evidence type="ECO:0000313" key="10">
    <source>
        <dbReference type="EMBL" id="VAX10705.1"/>
    </source>
</evidence>
<organism evidence="10">
    <name type="scientific">hydrothermal vent metagenome</name>
    <dbReference type="NCBI Taxonomy" id="652676"/>
    <lineage>
        <taxon>unclassified sequences</taxon>
        <taxon>metagenomes</taxon>
        <taxon>ecological metagenomes</taxon>
    </lineage>
</organism>
<dbReference type="AlphaFoldDB" id="A0A3B1BWC1"/>
<keyword evidence="4" id="KW-0808">Transferase</keyword>
<evidence type="ECO:0000256" key="5">
    <source>
        <dbReference type="ARBA" id="ARBA00022692"/>
    </source>
</evidence>
<dbReference type="EMBL" id="UOFX01000076">
    <property type="protein sequence ID" value="VAX10705.1"/>
    <property type="molecule type" value="Genomic_DNA"/>
</dbReference>
<comment type="subcellular location">
    <subcellularLocation>
        <location evidence="1">Cell membrane</location>
        <topology evidence="1">Multi-pass membrane protein</topology>
    </subcellularLocation>
</comment>
<evidence type="ECO:0000256" key="6">
    <source>
        <dbReference type="ARBA" id="ARBA00022989"/>
    </source>
</evidence>
<keyword evidence="3" id="KW-0328">Glycosyltransferase</keyword>
<reference evidence="10" key="1">
    <citation type="submission" date="2018-06" db="EMBL/GenBank/DDBJ databases">
        <authorList>
            <person name="Zhirakovskaya E."/>
        </authorList>
    </citation>
    <scope>NUCLEOTIDE SEQUENCE</scope>
</reference>
<feature type="transmembrane region" description="Helical" evidence="8">
    <location>
        <begin position="126"/>
        <end position="147"/>
    </location>
</feature>
<evidence type="ECO:0000256" key="8">
    <source>
        <dbReference type="SAM" id="Phobius"/>
    </source>
</evidence>
<evidence type="ECO:0000256" key="1">
    <source>
        <dbReference type="ARBA" id="ARBA00004651"/>
    </source>
</evidence>
<feature type="transmembrane region" description="Helical" evidence="8">
    <location>
        <begin position="12"/>
        <end position="32"/>
    </location>
</feature>
<protein>
    <recommendedName>
        <fullName evidence="9">Glycosyltransferase RgtA/B/C/D-like domain-containing protein</fullName>
    </recommendedName>
</protein>
<keyword evidence="7 8" id="KW-0472">Membrane</keyword>
<feature type="transmembrane region" description="Helical" evidence="8">
    <location>
        <begin position="387"/>
        <end position="406"/>
    </location>
</feature>
<feature type="transmembrane region" description="Helical" evidence="8">
    <location>
        <begin position="98"/>
        <end position="119"/>
    </location>
</feature>
<feature type="transmembrane region" description="Helical" evidence="8">
    <location>
        <begin position="450"/>
        <end position="471"/>
    </location>
</feature>
<proteinExistence type="predicted"/>
<evidence type="ECO:0000256" key="4">
    <source>
        <dbReference type="ARBA" id="ARBA00022679"/>
    </source>
</evidence>
<sequence length="483" mass="54785">MMPTNRLTQRWDLWAIILLGIYFIGRLCYFAFTVGPGVPPDEITHISIVRLYAQTLLGIENSPASFQHGLVTHVPYLYYFIMGKAAAVIGDNHSTLRVLNIGLSLGSLVVAYRLSLLVLQNPLARVLFFVLLTNTLMFGFLSASVNYDNLANLLAVLAIYYLVRYSRTEESAHLLWFIIYTGLGLLTKTTFLMLTPVLGLAWLFLRRHCLRADVQRLLQEICAGKRNVQVLLLGVVVCVIANLSLYGVNLVRYGNIIPSCAQVISHEQCMDNRIYARNWVLGQYQSGKLSYIDAWRATAQIKHPGDIAHAKRLLENERRVKQIQLASLNVFDYMHLVWVEAVKPSVFGIQAHQSMLRTPNELWSYGLIFFTALLLLVRNIRLDGTDSIWFGLAIVVFGYYIFLVGYYNYSGYLRHHAPLLGVQGRYLFHVLLPAYLLMAEFLLRPFQKKVQIAIALLVGGVFIVGDFPYYLSHVSEVWGRAIG</sequence>
<dbReference type="GO" id="GO:0008610">
    <property type="term" value="P:lipid biosynthetic process"/>
    <property type="evidence" value="ECO:0007669"/>
    <property type="project" value="UniProtKB-ARBA"/>
</dbReference>
<dbReference type="GO" id="GO:0005886">
    <property type="term" value="C:plasma membrane"/>
    <property type="evidence" value="ECO:0007669"/>
    <property type="project" value="UniProtKB-SubCell"/>
</dbReference>
<evidence type="ECO:0000256" key="3">
    <source>
        <dbReference type="ARBA" id="ARBA00022676"/>
    </source>
</evidence>
<feature type="transmembrane region" description="Helical" evidence="8">
    <location>
        <begin position="426"/>
        <end position="443"/>
    </location>
</feature>
<keyword evidence="2" id="KW-1003">Cell membrane</keyword>
<accession>A0A3B1BWC1</accession>
<name>A0A3B1BWC1_9ZZZZ</name>
<evidence type="ECO:0000256" key="2">
    <source>
        <dbReference type="ARBA" id="ARBA00022475"/>
    </source>
</evidence>
<evidence type="ECO:0000259" key="9">
    <source>
        <dbReference type="Pfam" id="PF13231"/>
    </source>
</evidence>
<dbReference type="InterPro" id="IPR038731">
    <property type="entry name" value="RgtA/B/C-like"/>
</dbReference>
<evidence type="ECO:0000256" key="7">
    <source>
        <dbReference type="ARBA" id="ARBA00023136"/>
    </source>
</evidence>
<feature type="transmembrane region" description="Helical" evidence="8">
    <location>
        <begin position="174"/>
        <end position="205"/>
    </location>
</feature>
<keyword evidence="5 8" id="KW-0812">Transmembrane</keyword>
<feature type="domain" description="Glycosyltransferase RgtA/B/C/D-like" evidence="9">
    <location>
        <begin position="74"/>
        <end position="212"/>
    </location>
</feature>
<dbReference type="InterPro" id="IPR050297">
    <property type="entry name" value="LipidA_mod_glycosyltrf_83"/>
</dbReference>
<dbReference type="PANTHER" id="PTHR33908">
    <property type="entry name" value="MANNOSYLTRANSFERASE YKCB-RELATED"/>
    <property type="match status" value="1"/>
</dbReference>
<gene>
    <name evidence="10" type="ORF">MNBD_GAMMA26-2433</name>
</gene>
<dbReference type="GO" id="GO:0016763">
    <property type="term" value="F:pentosyltransferase activity"/>
    <property type="evidence" value="ECO:0007669"/>
    <property type="project" value="TreeGrafter"/>
</dbReference>